<dbReference type="InterPro" id="IPR017941">
    <property type="entry name" value="Rieske_2Fe-2S"/>
</dbReference>
<proteinExistence type="predicted"/>
<dbReference type="PANTHER" id="PTHR10134">
    <property type="entry name" value="CYTOCHROME B-C1 COMPLEX SUBUNIT RIESKE, MITOCHONDRIAL"/>
    <property type="match status" value="1"/>
</dbReference>
<dbReference type="RefSeq" id="WP_189642353.1">
    <property type="nucleotide sequence ID" value="NZ_BNAL01000006.1"/>
</dbReference>
<feature type="transmembrane region" description="Helical" evidence="6">
    <location>
        <begin position="31"/>
        <end position="50"/>
    </location>
</feature>
<keyword evidence="9" id="KW-1185">Reference proteome</keyword>
<dbReference type="SUPFAM" id="SSF50022">
    <property type="entry name" value="ISP domain"/>
    <property type="match status" value="1"/>
</dbReference>
<evidence type="ECO:0000256" key="3">
    <source>
        <dbReference type="ARBA" id="ARBA00023004"/>
    </source>
</evidence>
<keyword evidence="6" id="KW-0472">Membrane</keyword>
<reference evidence="9" key="1">
    <citation type="journal article" date="2019" name="Int. J. Syst. Evol. Microbiol.">
        <title>The Global Catalogue of Microorganisms (GCM) 10K type strain sequencing project: providing services to taxonomists for standard genome sequencing and annotation.</title>
        <authorList>
            <consortium name="The Broad Institute Genomics Platform"/>
            <consortium name="The Broad Institute Genome Sequencing Center for Infectious Disease"/>
            <person name="Wu L."/>
            <person name="Ma J."/>
        </authorList>
    </citation>
    <scope>NUCLEOTIDE SEQUENCE [LARGE SCALE GENOMIC DNA]</scope>
    <source>
        <strain evidence="9">CGMCC 1.18439</strain>
    </source>
</reference>
<evidence type="ECO:0000256" key="6">
    <source>
        <dbReference type="SAM" id="Phobius"/>
    </source>
</evidence>
<evidence type="ECO:0000256" key="5">
    <source>
        <dbReference type="ARBA" id="ARBA00023157"/>
    </source>
</evidence>
<gene>
    <name evidence="8" type="ORF">GCM10017783_07620</name>
</gene>
<evidence type="ECO:0000313" key="8">
    <source>
        <dbReference type="EMBL" id="GHF98111.1"/>
    </source>
</evidence>
<dbReference type="Gene3D" id="2.102.10.10">
    <property type="entry name" value="Rieske [2Fe-2S] iron-sulphur domain"/>
    <property type="match status" value="1"/>
</dbReference>
<dbReference type="InterPro" id="IPR036922">
    <property type="entry name" value="Rieske_2Fe-2S_sf"/>
</dbReference>
<dbReference type="PROSITE" id="PS51296">
    <property type="entry name" value="RIESKE"/>
    <property type="match status" value="1"/>
</dbReference>
<organism evidence="8 9">
    <name type="scientific">Deinococcus piscis</name>
    <dbReference type="NCBI Taxonomy" id="394230"/>
    <lineage>
        <taxon>Bacteria</taxon>
        <taxon>Thermotogati</taxon>
        <taxon>Deinococcota</taxon>
        <taxon>Deinococci</taxon>
        <taxon>Deinococcales</taxon>
        <taxon>Deinococcaceae</taxon>
        <taxon>Deinococcus</taxon>
    </lineage>
</organism>
<sequence length="202" mass="21956">MSRPDSSAQDDKGLHSSTRGYRRLSRRSLLSYWWTLPVAGTLGTFGWLGLRAGRILTRKEKPGEPAFIAGPAQQVAQLSALPTEWDSLEFSYQGTPAVLLRLPQPVPGGITAGEQHFAAFSRLCTHQGCPVVVVRDPEVLALAYNYRAAEAQHPQLGCPCHYSVFDPLKAGEAVFGQATLPLPRIALEVRGNQLYATGSESI</sequence>
<keyword evidence="6" id="KW-1133">Transmembrane helix</keyword>
<keyword evidence="3" id="KW-0408">Iron</keyword>
<evidence type="ECO:0000313" key="9">
    <source>
        <dbReference type="Proteomes" id="UP000632154"/>
    </source>
</evidence>
<protein>
    <submittedName>
        <fullName evidence="8">Cytochrome Complex iron-sulfur subunit</fullName>
    </submittedName>
</protein>
<accession>A0ABQ3K0S0</accession>
<keyword evidence="4" id="KW-0411">Iron-sulfur</keyword>
<dbReference type="Pfam" id="PF00355">
    <property type="entry name" value="Rieske"/>
    <property type="match status" value="1"/>
</dbReference>
<keyword evidence="2" id="KW-0479">Metal-binding</keyword>
<keyword evidence="1" id="KW-0001">2Fe-2S</keyword>
<evidence type="ECO:0000256" key="4">
    <source>
        <dbReference type="ARBA" id="ARBA00023014"/>
    </source>
</evidence>
<dbReference type="Proteomes" id="UP000632154">
    <property type="component" value="Unassembled WGS sequence"/>
</dbReference>
<dbReference type="InterPro" id="IPR014349">
    <property type="entry name" value="Rieske_Fe-S_prot"/>
</dbReference>
<evidence type="ECO:0000256" key="2">
    <source>
        <dbReference type="ARBA" id="ARBA00022723"/>
    </source>
</evidence>
<keyword evidence="6" id="KW-0812">Transmembrane</keyword>
<evidence type="ECO:0000259" key="7">
    <source>
        <dbReference type="PROSITE" id="PS51296"/>
    </source>
</evidence>
<dbReference type="EMBL" id="BNAL01000006">
    <property type="protein sequence ID" value="GHF98111.1"/>
    <property type="molecule type" value="Genomic_DNA"/>
</dbReference>
<comment type="caution">
    <text evidence="8">The sequence shown here is derived from an EMBL/GenBank/DDBJ whole genome shotgun (WGS) entry which is preliminary data.</text>
</comment>
<keyword evidence="5" id="KW-1015">Disulfide bond</keyword>
<evidence type="ECO:0000256" key="1">
    <source>
        <dbReference type="ARBA" id="ARBA00022714"/>
    </source>
</evidence>
<name>A0ABQ3K0S0_9DEIO</name>
<feature type="domain" description="Rieske" evidence="7">
    <location>
        <begin position="73"/>
        <end position="196"/>
    </location>
</feature>